<proteinExistence type="predicted"/>
<dbReference type="Proteomes" id="UP000199138">
    <property type="component" value="Unassembled WGS sequence"/>
</dbReference>
<keyword evidence="1" id="KW-0732">Signal</keyword>
<evidence type="ECO:0000313" key="2">
    <source>
        <dbReference type="EMBL" id="SFU45863.1"/>
    </source>
</evidence>
<dbReference type="AlphaFoldDB" id="A0A1I7GBQ6"/>
<sequence length="240" mass="28354">MKILLNILLLIILTSFNSKSSDRTIERKSTDSLLIQNKPQQQKKVDIQMDTLKINGQKFIQISKGGRFNCLLSMQGDTIVKSEDYYFEFKILDIDEDGTKDIRVFAFSNTPNQCDNYLFNKKLKTFILVENCAFDIQKIKGTDFFYCYNRAGCADMNWESHLSKIENYKLVDYGYKYGQGCDFEIEKNPQIIKIYKVLNSDMYAKKLIKELSYQKHIKEFGNKWDFVANYWTKNYKMFEN</sequence>
<name>A0A1I7GBQ6_9FLAO</name>
<reference evidence="2 3" key="1">
    <citation type="submission" date="2016-10" db="EMBL/GenBank/DDBJ databases">
        <authorList>
            <person name="de Groot N.N."/>
        </authorList>
    </citation>
    <scope>NUCLEOTIDE SEQUENCE [LARGE SCALE GENOMIC DNA]</scope>
    <source>
        <strain evidence="2 3">CGMCC 1.12333</strain>
    </source>
</reference>
<gene>
    <name evidence="2" type="ORF">SAMN05216480_10473</name>
</gene>
<feature type="chain" id="PRO_5011659678" evidence="1">
    <location>
        <begin position="21"/>
        <end position="240"/>
    </location>
</feature>
<accession>A0A1I7GBQ6</accession>
<evidence type="ECO:0000256" key="1">
    <source>
        <dbReference type="SAM" id="SignalP"/>
    </source>
</evidence>
<organism evidence="2 3">
    <name type="scientific">Pustulibacterium marinum</name>
    <dbReference type="NCBI Taxonomy" id="1224947"/>
    <lineage>
        <taxon>Bacteria</taxon>
        <taxon>Pseudomonadati</taxon>
        <taxon>Bacteroidota</taxon>
        <taxon>Flavobacteriia</taxon>
        <taxon>Flavobacteriales</taxon>
        <taxon>Flavobacteriaceae</taxon>
        <taxon>Pustulibacterium</taxon>
    </lineage>
</organism>
<dbReference type="STRING" id="1224947.SAMN05216480_10473"/>
<keyword evidence="3" id="KW-1185">Reference proteome</keyword>
<protein>
    <submittedName>
        <fullName evidence="2">Uncharacterized protein</fullName>
    </submittedName>
</protein>
<dbReference type="EMBL" id="FPBK01000004">
    <property type="protein sequence ID" value="SFU45863.1"/>
    <property type="molecule type" value="Genomic_DNA"/>
</dbReference>
<evidence type="ECO:0000313" key="3">
    <source>
        <dbReference type="Proteomes" id="UP000199138"/>
    </source>
</evidence>
<feature type="signal peptide" evidence="1">
    <location>
        <begin position="1"/>
        <end position="20"/>
    </location>
</feature>